<name>D3P9A5_DEFDS</name>
<evidence type="ECO:0008006" key="5">
    <source>
        <dbReference type="Google" id="ProtNLM"/>
    </source>
</evidence>
<dbReference type="Proteomes" id="UP000001520">
    <property type="component" value="Chromosome"/>
</dbReference>
<dbReference type="PANTHER" id="PTHR31793:SF27">
    <property type="entry name" value="NOVEL THIOESTERASE SUPERFAMILY DOMAIN AND SAPOSIN A-TYPE DOMAIN CONTAINING PROTEIN (0610012H03RIK)"/>
    <property type="match status" value="1"/>
</dbReference>
<dbReference type="OrthoDB" id="9799036at2"/>
<dbReference type="KEGG" id="ddf:DEFDS_1840"/>
<dbReference type="PIRSF" id="PIRSF003230">
    <property type="entry name" value="YbgC"/>
    <property type="match status" value="1"/>
</dbReference>
<reference evidence="3 4" key="1">
    <citation type="journal article" date="2010" name="DNA Res.">
        <title>Bacterial lifestyle in a deep-sea hydrothermal vent chimney revealed by the genome sequence of the thermophilic bacterium Deferribacter desulfuricans SSM1.</title>
        <authorList>
            <person name="Takaki Y."/>
            <person name="Shimamura S."/>
            <person name="Nakagawa S."/>
            <person name="Fukuhara Y."/>
            <person name="Horikawa H."/>
            <person name="Ankai A."/>
            <person name="Harada T."/>
            <person name="Hosoyama A."/>
            <person name="Oguchi A."/>
            <person name="Fukui S."/>
            <person name="Fujita N."/>
            <person name="Takami H."/>
            <person name="Takai K."/>
        </authorList>
    </citation>
    <scope>NUCLEOTIDE SEQUENCE [LARGE SCALE GENOMIC DNA]</scope>
    <source>
        <strain evidence="4">DSM 14783 / JCM 11476 / NBRC 101012 / SSM1</strain>
    </source>
</reference>
<dbReference type="InterPro" id="IPR050563">
    <property type="entry name" value="4-hydroxybenzoyl-CoA_TE"/>
</dbReference>
<evidence type="ECO:0000313" key="3">
    <source>
        <dbReference type="EMBL" id="BAI81295.1"/>
    </source>
</evidence>
<dbReference type="InterPro" id="IPR006684">
    <property type="entry name" value="YbgC/YbaW"/>
</dbReference>
<dbReference type="EMBL" id="AP011529">
    <property type="protein sequence ID" value="BAI81295.1"/>
    <property type="molecule type" value="Genomic_DNA"/>
</dbReference>
<keyword evidence="2" id="KW-0378">Hydrolase</keyword>
<protein>
    <recommendedName>
        <fullName evidence="5">Thioesterase</fullName>
    </recommendedName>
</protein>
<comment type="similarity">
    <text evidence="1">Belongs to the 4-hydroxybenzoyl-CoA thioesterase family.</text>
</comment>
<evidence type="ECO:0000256" key="1">
    <source>
        <dbReference type="ARBA" id="ARBA00005953"/>
    </source>
</evidence>
<dbReference type="Pfam" id="PF13279">
    <property type="entry name" value="4HBT_2"/>
    <property type="match status" value="1"/>
</dbReference>
<evidence type="ECO:0000313" key="4">
    <source>
        <dbReference type="Proteomes" id="UP000001520"/>
    </source>
</evidence>
<dbReference type="PANTHER" id="PTHR31793">
    <property type="entry name" value="4-HYDROXYBENZOYL-COA THIOESTERASE FAMILY MEMBER"/>
    <property type="match status" value="1"/>
</dbReference>
<keyword evidence="4" id="KW-1185">Reference proteome</keyword>
<organism evidence="3 4">
    <name type="scientific">Deferribacter desulfuricans (strain DSM 14783 / JCM 11476 / NBRC 101012 / SSM1)</name>
    <dbReference type="NCBI Taxonomy" id="639282"/>
    <lineage>
        <taxon>Bacteria</taxon>
        <taxon>Pseudomonadati</taxon>
        <taxon>Deferribacterota</taxon>
        <taxon>Deferribacteres</taxon>
        <taxon>Deferribacterales</taxon>
        <taxon>Deferribacteraceae</taxon>
        <taxon>Deferribacter</taxon>
    </lineage>
</organism>
<sequence>MKVTVEVEVRYGDLDTYGHVNNVMFFRYFEVARTKAFKKDFLELMKDGVFILVVKAECEYKKPINFIDKVYVTMEVIDIGNTSFTISYTLHDNNGTIFAIGKTVMVTYDNKTNKPIKIPEKFLKIIKG</sequence>
<dbReference type="STRING" id="639282.DEFDS_1840"/>
<evidence type="ECO:0000256" key="2">
    <source>
        <dbReference type="ARBA" id="ARBA00022801"/>
    </source>
</evidence>
<dbReference type="AlphaFoldDB" id="D3P9A5"/>
<gene>
    <name evidence="3" type="ordered locus">DEFDS_1840</name>
</gene>
<dbReference type="GO" id="GO:0047617">
    <property type="term" value="F:fatty acyl-CoA hydrolase activity"/>
    <property type="evidence" value="ECO:0007669"/>
    <property type="project" value="TreeGrafter"/>
</dbReference>
<dbReference type="eggNOG" id="COG0824">
    <property type="taxonomic scope" value="Bacteria"/>
</dbReference>
<accession>D3P9A5</accession>
<dbReference type="RefSeq" id="WP_013008540.1">
    <property type="nucleotide sequence ID" value="NC_013939.1"/>
</dbReference>
<dbReference type="HOGENOM" id="CLU_101141_2_2_0"/>
<dbReference type="Gene3D" id="3.10.129.10">
    <property type="entry name" value="Hotdog Thioesterase"/>
    <property type="match status" value="1"/>
</dbReference>
<dbReference type="CDD" id="cd00586">
    <property type="entry name" value="4HBT"/>
    <property type="match status" value="1"/>
</dbReference>
<dbReference type="SUPFAM" id="SSF54637">
    <property type="entry name" value="Thioesterase/thiol ester dehydrase-isomerase"/>
    <property type="match status" value="1"/>
</dbReference>
<proteinExistence type="inferred from homology"/>
<dbReference type="InterPro" id="IPR029069">
    <property type="entry name" value="HotDog_dom_sf"/>
</dbReference>